<dbReference type="Pfam" id="PF13181">
    <property type="entry name" value="TPR_8"/>
    <property type="match status" value="2"/>
</dbReference>
<evidence type="ECO:0000256" key="1">
    <source>
        <dbReference type="PROSITE-ProRule" id="PRU00339"/>
    </source>
</evidence>
<dbReference type="EMBL" id="HBFX01043355">
    <property type="protein sequence ID" value="CAD8975057.1"/>
    <property type="molecule type" value="Transcribed_RNA"/>
</dbReference>
<feature type="repeat" description="TPR" evidence="1">
    <location>
        <begin position="86"/>
        <end position="119"/>
    </location>
</feature>
<feature type="repeat" description="TPR" evidence="1">
    <location>
        <begin position="46"/>
        <end position="79"/>
    </location>
</feature>
<dbReference type="PROSITE" id="PS50005">
    <property type="entry name" value="TPR"/>
    <property type="match status" value="6"/>
</dbReference>
<dbReference type="Pfam" id="PF13431">
    <property type="entry name" value="TPR_17"/>
    <property type="match status" value="1"/>
</dbReference>
<organism evidence="3">
    <name type="scientific">Hemiselmis andersenii</name>
    <name type="common">Cryptophyte alga</name>
    <dbReference type="NCBI Taxonomy" id="464988"/>
    <lineage>
        <taxon>Eukaryota</taxon>
        <taxon>Cryptophyceae</taxon>
        <taxon>Cryptomonadales</taxon>
        <taxon>Hemiselmidaceae</taxon>
        <taxon>Hemiselmis</taxon>
    </lineage>
</organism>
<feature type="repeat" description="TPR" evidence="1">
    <location>
        <begin position="389"/>
        <end position="422"/>
    </location>
</feature>
<feature type="repeat" description="TPR" evidence="1">
    <location>
        <begin position="204"/>
        <end position="237"/>
    </location>
</feature>
<name>A0A7S1EIL2_HEMAN</name>
<reference evidence="3" key="1">
    <citation type="submission" date="2021-01" db="EMBL/GenBank/DDBJ databases">
        <authorList>
            <person name="Corre E."/>
            <person name="Pelletier E."/>
            <person name="Niang G."/>
            <person name="Scheremetjew M."/>
            <person name="Finn R."/>
            <person name="Kale V."/>
            <person name="Holt S."/>
            <person name="Cochrane G."/>
            <person name="Meng A."/>
            <person name="Brown T."/>
            <person name="Cohen L."/>
        </authorList>
    </citation>
    <scope>NUCLEOTIDE SEQUENCE</scope>
    <source>
        <strain evidence="3">CCMP644</strain>
    </source>
</reference>
<protein>
    <submittedName>
        <fullName evidence="3">Uncharacterized protein</fullName>
    </submittedName>
</protein>
<sequence>MERINREGARKHYYKGVELLKPGPEQDLEAAISEFSKAIFLVDDQPEYFAKRGHAYMLLKDYKTAVSNFRRSLKLLHTAELGRRTSNLLDAEGLARLRHQELPDAIFLFSAALDLDPSNIYCYVHRALAQIGQSKLDEALKGLNIYLEREQKPKAKLLIHLLVARINKQIKNPTTAAVHVNWALKIDPVNEEALRLYVQLKGRAGELFAEATAYLLRNQPLKAVDCLKHAIELDPKDTRFLVRRGVIYRQMGKYNDAVADLEAVIELTKGTSTDALRQLAITYNQLGIELYSAREYTQALGIFNLAMKHDSESPSICINRGDCYREMQEVGLALEDYLHAHKLNEADSEVRIRLSTLYDARGLTYFDRGMLDDSYREFSQAITFLPQVPHYYIHRATTAMELGNFESAVQDFREVVKIDPHNEQAWAKLSALGDHGPGDRYTSDSPKRGRRQQRKSLKTTEGTLAGAAGVGGLPARVKARSRSPTRTSVEELAFTKALSDRKGKTVGTLRSQLAYKSGKKLDTGQIDDKYADIVSGMPTGSVKGVANPYPEPIMK</sequence>
<dbReference type="PANTHER" id="PTHR45153:SF1">
    <property type="entry name" value="TETRATRICOPEPTIDE REPEAT PROTEIN 16"/>
    <property type="match status" value="1"/>
</dbReference>
<dbReference type="InterPro" id="IPR011990">
    <property type="entry name" value="TPR-like_helical_dom_sf"/>
</dbReference>
<dbReference type="InterPro" id="IPR019734">
    <property type="entry name" value="TPR_rpt"/>
</dbReference>
<gene>
    <name evidence="3" type="ORF">HAND00432_LOCUS26060</name>
</gene>
<feature type="repeat" description="TPR" evidence="1">
    <location>
        <begin position="355"/>
        <end position="388"/>
    </location>
</feature>
<keyword evidence="1" id="KW-0802">TPR repeat</keyword>
<feature type="compositionally biased region" description="Basic and acidic residues" evidence="2">
    <location>
        <begin position="436"/>
        <end position="447"/>
    </location>
</feature>
<evidence type="ECO:0000313" key="3">
    <source>
        <dbReference type="EMBL" id="CAD8975057.1"/>
    </source>
</evidence>
<feature type="region of interest" description="Disordered" evidence="2">
    <location>
        <begin position="431"/>
        <end position="458"/>
    </location>
</feature>
<evidence type="ECO:0000256" key="2">
    <source>
        <dbReference type="SAM" id="MobiDB-lite"/>
    </source>
</evidence>
<dbReference type="PANTHER" id="PTHR45153">
    <property type="entry name" value="TETRATRICOPEPTIDE REPEAT PROTEIN 16"/>
    <property type="match status" value="1"/>
</dbReference>
<feature type="compositionally biased region" description="Basic residues" evidence="2">
    <location>
        <begin position="448"/>
        <end position="457"/>
    </location>
</feature>
<dbReference type="Gene3D" id="1.25.40.10">
    <property type="entry name" value="Tetratricopeptide repeat domain"/>
    <property type="match status" value="4"/>
</dbReference>
<dbReference type="AlphaFoldDB" id="A0A7S1EIL2"/>
<feature type="repeat" description="TPR" evidence="1">
    <location>
        <begin position="238"/>
        <end position="271"/>
    </location>
</feature>
<proteinExistence type="predicted"/>
<accession>A0A7S1EIL2</accession>
<dbReference type="SMART" id="SM00028">
    <property type="entry name" value="TPR"/>
    <property type="match status" value="10"/>
</dbReference>
<dbReference type="SUPFAM" id="SSF48452">
    <property type="entry name" value="TPR-like"/>
    <property type="match status" value="2"/>
</dbReference>